<feature type="transmembrane region" description="Helical" evidence="1">
    <location>
        <begin position="6"/>
        <end position="26"/>
    </location>
</feature>
<keyword evidence="1" id="KW-0472">Membrane</keyword>
<evidence type="ECO:0000313" key="3">
    <source>
        <dbReference type="Proteomes" id="UP000823561"/>
    </source>
</evidence>
<evidence type="ECO:0000313" key="2">
    <source>
        <dbReference type="EMBL" id="KAG5269011.1"/>
    </source>
</evidence>
<gene>
    <name evidence="2" type="ORF">AALO_G00197300</name>
</gene>
<dbReference type="AlphaFoldDB" id="A0AAV6G558"/>
<dbReference type="EMBL" id="JADWDJ010000015">
    <property type="protein sequence ID" value="KAG5269011.1"/>
    <property type="molecule type" value="Genomic_DNA"/>
</dbReference>
<name>A0AAV6G558_9TELE</name>
<evidence type="ECO:0000256" key="1">
    <source>
        <dbReference type="SAM" id="Phobius"/>
    </source>
</evidence>
<keyword evidence="3" id="KW-1185">Reference proteome</keyword>
<evidence type="ECO:0008006" key="4">
    <source>
        <dbReference type="Google" id="ProtNLM"/>
    </source>
</evidence>
<keyword evidence="1" id="KW-1133">Transmembrane helix</keyword>
<sequence length="137" mass="15855">MFGAAAFFFPSFNSLGFCFMMLRAVVRIRPLKFVEKQSVGRRARLSRGPKLYGTCIRPATPTESDCRRQSADFFPFLRTFFLIFFFSICGFTIFIVISSPFVDLLFSYFVDLLFFHFLQHCNLQVDITPHFVTSPKG</sequence>
<keyword evidence="1" id="KW-0812">Transmembrane</keyword>
<organism evidence="2 3">
    <name type="scientific">Alosa alosa</name>
    <name type="common">allis shad</name>
    <dbReference type="NCBI Taxonomy" id="278164"/>
    <lineage>
        <taxon>Eukaryota</taxon>
        <taxon>Metazoa</taxon>
        <taxon>Chordata</taxon>
        <taxon>Craniata</taxon>
        <taxon>Vertebrata</taxon>
        <taxon>Euteleostomi</taxon>
        <taxon>Actinopterygii</taxon>
        <taxon>Neopterygii</taxon>
        <taxon>Teleostei</taxon>
        <taxon>Clupei</taxon>
        <taxon>Clupeiformes</taxon>
        <taxon>Clupeoidei</taxon>
        <taxon>Clupeidae</taxon>
        <taxon>Alosa</taxon>
    </lineage>
</organism>
<feature type="transmembrane region" description="Helical" evidence="1">
    <location>
        <begin position="76"/>
        <end position="97"/>
    </location>
</feature>
<protein>
    <recommendedName>
        <fullName evidence="4">Transmembrane protein</fullName>
    </recommendedName>
</protein>
<comment type="caution">
    <text evidence="2">The sequence shown here is derived from an EMBL/GenBank/DDBJ whole genome shotgun (WGS) entry which is preliminary data.</text>
</comment>
<accession>A0AAV6G558</accession>
<reference evidence="2" key="1">
    <citation type="submission" date="2020-10" db="EMBL/GenBank/DDBJ databases">
        <title>Chromosome-scale genome assembly of the Allis shad, Alosa alosa.</title>
        <authorList>
            <person name="Margot Z."/>
            <person name="Christophe K."/>
            <person name="Cabau C."/>
            <person name="Louis A."/>
            <person name="Berthelot C."/>
            <person name="Parey E."/>
            <person name="Roest Crollius H."/>
            <person name="Montfort J."/>
            <person name="Robinson-Rechavi M."/>
            <person name="Bucao C."/>
            <person name="Bouchez O."/>
            <person name="Gislard M."/>
            <person name="Lluch J."/>
            <person name="Milhes M."/>
            <person name="Lampietro C."/>
            <person name="Lopez Roques C."/>
            <person name="Donnadieu C."/>
            <person name="Braasch I."/>
            <person name="Desvignes T."/>
            <person name="Postlethwait J."/>
            <person name="Bobe J."/>
            <person name="Guiguen Y."/>
        </authorList>
    </citation>
    <scope>NUCLEOTIDE SEQUENCE</scope>
    <source>
        <strain evidence="2">M-15738</strain>
        <tissue evidence="2">Blood</tissue>
    </source>
</reference>
<dbReference type="Proteomes" id="UP000823561">
    <property type="component" value="Chromosome 15"/>
</dbReference>
<proteinExistence type="predicted"/>